<dbReference type="EMBL" id="CWQJ01000017">
    <property type="protein sequence ID" value="CSC42238.1"/>
    <property type="molecule type" value="Genomic_DNA"/>
</dbReference>
<proteinExistence type="predicted"/>
<accession>A0A655YI90</accession>
<dbReference type="AlphaFoldDB" id="A0A655YI90"/>
<evidence type="ECO:0000313" key="1">
    <source>
        <dbReference type="EMBL" id="CSC42238.1"/>
    </source>
</evidence>
<evidence type="ECO:0000313" key="2">
    <source>
        <dbReference type="Proteomes" id="UP000046067"/>
    </source>
</evidence>
<reference evidence="1 2" key="1">
    <citation type="submission" date="2015-07" db="EMBL/GenBank/DDBJ databases">
        <authorList>
            <consortium name="Pathogen Informatics"/>
        </authorList>
    </citation>
    <scope>NUCLEOTIDE SEQUENCE [LARGE SCALE GENOMIC DNA]</scope>
    <source>
        <strain evidence="1 2">A325</strain>
    </source>
</reference>
<protein>
    <submittedName>
        <fullName evidence="1">Uncharacterized protein</fullName>
    </submittedName>
</protein>
<sequence>MHGVRYFFPTGNLRLRKQPRSVRVALSIGANNGGFGNDQSGIGTACVIRHHGIGRHQIIISHAARQWRHRNSVV</sequence>
<gene>
    <name evidence="1" type="ORF">ERS013201_02586</name>
</gene>
<dbReference type="Proteomes" id="UP000046067">
    <property type="component" value="Unassembled WGS sequence"/>
</dbReference>
<organism evidence="1 2">
    <name type="scientific">Vibrio cholerae</name>
    <dbReference type="NCBI Taxonomy" id="666"/>
    <lineage>
        <taxon>Bacteria</taxon>
        <taxon>Pseudomonadati</taxon>
        <taxon>Pseudomonadota</taxon>
        <taxon>Gammaproteobacteria</taxon>
        <taxon>Vibrionales</taxon>
        <taxon>Vibrionaceae</taxon>
        <taxon>Vibrio</taxon>
    </lineage>
</organism>
<name>A0A655YI90_VIBCL</name>